<name>A0ABQ3U4U4_STRHY</name>
<evidence type="ECO:0000313" key="2">
    <source>
        <dbReference type="EMBL" id="GHJ30633.1"/>
    </source>
</evidence>
<accession>A0ABQ3U4U4</accession>
<dbReference type="EMBL" id="BNEK01000005">
    <property type="protein sequence ID" value="GHJ30633.1"/>
    <property type="molecule type" value="Genomic_DNA"/>
</dbReference>
<organism evidence="2 3">
    <name type="scientific">Streptomyces hygroscopicus</name>
    <dbReference type="NCBI Taxonomy" id="1912"/>
    <lineage>
        <taxon>Bacteria</taxon>
        <taxon>Bacillati</taxon>
        <taxon>Actinomycetota</taxon>
        <taxon>Actinomycetes</taxon>
        <taxon>Kitasatosporales</taxon>
        <taxon>Streptomycetaceae</taxon>
        <taxon>Streptomyces</taxon>
        <taxon>Streptomyces violaceusniger group</taxon>
    </lineage>
</organism>
<dbReference type="RefSeq" id="WP_060946386.1">
    <property type="nucleotide sequence ID" value="NZ_BNEK01000005.1"/>
</dbReference>
<gene>
    <name evidence="2" type="ORF">TPA0910_50660</name>
</gene>
<evidence type="ECO:0000313" key="3">
    <source>
        <dbReference type="Proteomes" id="UP001054854"/>
    </source>
</evidence>
<dbReference type="Proteomes" id="UP001054854">
    <property type="component" value="Unassembled WGS sequence"/>
</dbReference>
<proteinExistence type="predicted"/>
<feature type="domain" description="DUF397" evidence="1">
    <location>
        <begin position="5"/>
        <end position="57"/>
    </location>
</feature>
<dbReference type="GeneID" id="89484612"/>
<keyword evidence="3" id="KW-1185">Reference proteome</keyword>
<dbReference type="Pfam" id="PF04149">
    <property type="entry name" value="DUF397"/>
    <property type="match status" value="1"/>
</dbReference>
<dbReference type="InterPro" id="IPR007278">
    <property type="entry name" value="DUF397"/>
</dbReference>
<protein>
    <recommendedName>
        <fullName evidence="1">DUF397 domain-containing protein</fullName>
    </recommendedName>
</protein>
<reference evidence="2" key="1">
    <citation type="submission" date="2024-05" db="EMBL/GenBank/DDBJ databases">
        <title>Whole genome shotgun sequence of Streptomyces hygroscopicus NBRC 113678.</title>
        <authorList>
            <person name="Komaki H."/>
            <person name="Tamura T."/>
        </authorList>
    </citation>
    <scope>NUCLEOTIDE SEQUENCE</scope>
    <source>
        <strain evidence="2">N11-34</strain>
    </source>
</reference>
<sequence>MTEVNWQKSTYSSAGDGNSCIELAFMGRTVALRESDDPRTVVTTTPAKLGAMLRSIKAGHLDHLAAIPET</sequence>
<comment type="caution">
    <text evidence="2">The sequence shown here is derived from an EMBL/GenBank/DDBJ whole genome shotgun (WGS) entry which is preliminary data.</text>
</comment>
<evidence type="ECO:0000259" key="1">
    <source>
        <dbReference type="Pfam" id="PF04149"/>
    </source>
</evidence>